<evidence type="ECO:0000256" key="2">
    <source>
        <dbReference type="ARBA" id="ARBA00022801"/>
    </source>
</evidence>
<dbReference type="EMBL" id="WSRP01000004">
    <property type="protein sequence ID" value="MVX56025.1"/>
    <property type="molecule type" value="Genomic_DNA"/>
</dbReference>
<dbReference type="PANTHER" id="PTHR43434:SF23">
    <property type="entry name" value="PHOSPHOGLYCOLATE PHOSPHATASE"/>
    <property type="match status" value="1"/>
</dbReference>
<accession>A0A6L6YEC2</accession>
<dbReference type="GO" id="GO:0005829">
    <property type="term" value="C:cytosol"/>
    <property type="evidence" value="ECO:0007669"/>
    <property type="project" value="TreeGrafter"/>
</dbReference>
<dbReference type="InterPro" id="IPR050155">
    <property type="entry name" value="HAD-like_hydrolase_sf"/>
</dbReference>
<evidence type="ECO:0000313" key="6">
    <source>
        <dbReference type="Proteomes" id="UP000472580"/>
    </source>
</evidence>
<organism evidence="5 6">
    <name type="scientific">Parasutterella muris</name>
    <dbReference type="NCBI Taxonomy" id="2565572"/>
    <lineage>
        <taxon>Bacteria</taxon>
        <taxon>Pseudomonadati</taxon>
        <taxon>Pseudomonadota</taxon>
        <taxon>Betaproteobacteria</taxon>
        <taxon>Burkholderiales</taxon>
        <taxon>Sutterellaceae</taxon>
        <taxon>Parasutterella</taxon>
    </lineage>
</organism>
<dbReference type="OrthoDB" id="9776368at2"/>
<dbReference type="NCBIfam" id="TIGR01549">
    <property type="entry name" value="HAD-SF-IA-v1"/>
    <property type="match status" value="1"/>
</dbReference>
<keyword evidence="2 5" id="KW-0378">Hydrolase</keyword>
<keyword evidence="1" id="KW-0479">Metal-binding</keyword>
<comment type="caution">
    <text evidence="5">The sequence shown here is derived from an EMBL/GenBank/DDBJ whole genome shotgun (WGS) entry which is preliminary data.</text>
</comment>
<dbReference type="Gene3D" id="1.10.150.240">
    <property type="entry name" value="Putative phosphatase, domain 2"/>
    <property type="match status" value="1"/>
</dbReference>
<dbReference type="InterPro" id="IPR041492">
    <property type="entry name" value="HAD_2"/>
</dbReference>
<dbReference type="GO" id="GO:0046872">
    <property type="term" value="F:metal ion binding"/>
    <property type="evidence" value="ECO:0007669"/>
    <property type="project" value="UniProtKB-KW"/>
</dbReference>
<keyword evidence="3" id="KW-0460">Magnesium</keyword>
<dbReference type="AlphaFoldDB" id="A0A6L6YEC2"/>
<reference evidence="5 6" key="1">
    <citation type="submission" date="2019-12" db="EMBL/GenBank/DDBJ databases">
        <title>Microbes associate with the intestines of laboratory mice.</title>
        <authorList>
            <person name="Navarre W."/>
            <person name="Wong E."/>
        </authorList>
    </citation>
    <scope>NUCLEOTIDE SEQUENCE [LARGE SCALE GENOMIC DNA]</scope>
    <source>
        <strain evidence="5 6">NM82_D38</strain>
    </source>
</reference>
<dbReference type="InterPro" id="IPR023198">
    <property type="entry name" value="PGP-like_dom2"/>
</dbReference>
<dbReference type="InterPro" id="IPR023214">
    <property type="entry name" value="HAD_sf"/>
</dbReference>
<dbReference type="SFLD" id="SFLDS00003">
    <property type="entry name" value="Haloacid_Dehalogenase"/>
    <property type="match status" value="1"/>
</dbReference>
<evidence type="ECO:0000256" key="1">
    <source>
        <dbReference type="ARBA" id="ARBA00022723"/>
    </source>
</evidence>
<dbReference type="Proteomes" id="UP000472580">
    <property type="component" value="Unassembled WGS sequence"/>
</dbReference>
<evidence type="ECO:0000256" key="4">
    <source>
        <dbReference type="ARBA" id="ARBA00023277"/>
    </source>
</evidence>
<keyword evidence="4" id="KW-0119">Carbohydrate metabolism</keyword>
<evidence type="ECO:0000256" key="3">
    <source>
        <dbReference type="ARBA" id="ARBA00022842"/>
    </source>
</evidence>
<dbReference type="InterPro" id="IPR006439">
    <property type="entry name" value="HAD-SF_hydro_IA"/>
</dbReference>
<dbReference type="GO" id="GO:0008967">
    <property type="term" value="F:phosphoglycolate phosphatase activity"/>
    <property type="evidence" value="ECO:0007669"/>
    <property type="project" value="TreeGrafter"/>
</dbReference>
<protein>
    <submittedName>
        <fullName evidence="5">HAD-IA family hydrolase</fullName>
    </submittedName>
</protein>
<dbReference type="GO" id="GO:0006281">
    <property type="term" value="P:DNA repair"/>
    <property type="evidence" value="ECO:0007669"/>
    <property type="project" value="TreeGrafter"/>
</dbReference>
<dbReference type="SUPFAM" id="SSF56784">
    <property type="entry name" value="HAD-like"/>
    <property type="match status" value="1"/>
</dbReference>
<dbReference type="Gene3D" id="3.40.50.1000">
    <property type="entry name" value="HAD superfamily/HAD-like"/>
    <property type="match status" value="1"/>
</dbReference>
<dbReference type="Pfam" id="PF13419">
    <property type="entry name" value="HAD_2"/>
    <property type="match status" value="1"/>
</dbReference>
<keyword evidence="6" id="KW-1185">Reference proteome</keyword>
<dbReference type="InterPro" id="IPR036412">
    <property type="entry name" value="HAD-like_sf"/>
</dbReference>
<name>A0A6L6YEC2_9BURK</name>
<dbReference type="PANTHER" id="PTHR43434">
    <property type="entry name" value="PHOSPHOGLYCOLATE PHOSPHATASE"/>
    <property type="match status" value="1"/>
</dbReference>
<sequence length="215" mass="23451">MTPQTYLFDLDGTLLDSAPDLAAAANHLREVRHLEPLPFEVLRKTASSGARGLLGAAFGIKPEDPGYKALANEFLDYYQEHMTDHAELFAGILELINSIEAKGFAWGIVTNKHARFVLPLIEHLKLTPGAVVCGDTLSVSKPHPEPIIHALRLLQKPAESAVYVGDDLRDIQAANSAHVFSIAAQWGYLGSPVGVEEWKADAIVRNPSQILEINI</sequence>
<evidence type="ECO:0000313" key="5">
    <source>
        <dbReference type="EMBL" id="MVX56025.1"/>
    </source>
</evidence>
<proteinExistence type="predicted"/>
<gene>
    <name evidence="5" type="ORF">E5987_02225</name>
</gene>
<dbReference type="SFLD" id="SFLDG01129">
    <property type="entry name" value="C1.5:_HAD__Beta-PGM__Phosphata"/>
    <property type="match status" value="1"/>
</dbReference>